<feature type="compositionally biased region" description="Gly residues" evidence="7">
    <location>
        <begin position="59"/>
        <end position="70"/>
    </location>
</feature>
<evidence type="ECO:0000256" key="4">
    <source>
        <dbReference type="ARBA" id="ARBA00022840"/>
    </source>
</evidence>
<dbReference type="SUPFAM" id="SSF52540">
    <property type="entry name" value="P-loop containing nucleoside triphosphate hydrolases"/>
    <property type="match status" value="1"/>
</dbReference>
<keyword evidence="2 6" id="KW-0378">Hydrolase</keyword>
<keyword evidence="11" id="KW-1185">Reference proteome</keyword>
<feature type="region of interest" description="Disordered" evidence="7">
    <location>
        <begin position="1"/>
        <end position="74"/>
    </location>
</feature>
<comment type="caution">
    <text evidence="10">The sequence shown here is derived from an EMBL/GenBank/DDBJ whole genome shotgun (WGS) entry which is preliminary data.</text>
</comment>
<feature type="compositionally biased region" description="Basic and acidic residues" evidence="7">
    <location>
        <begin position="1"/>
        <end position="14"/>
    </location>
</feature>
<name>A0ABN9SU92_9DINO</name>
<protein>
    <recommendedName>
        <fullName evidence="12">RNA helicase</fullName>
    </recommendedName>
</protein>
<gene>
    <name evidence="10" type="ORF">PCOR1329_LOCUS32507</name>
</gene>
<evidence type="ECO:0000256" key="2">
    <source>
        <dbReference type="ARBA" id="ARBA00022801"/>
    </source>
</evidence>
<dbReference type="PROSITE" id="PS00039">
    <property type="entry name" value="DEAD_ATP_HELICASE"/>
    <property type="match status" value="1"/>
</dbReference>
<evidence type="ECO:0000313" key="11">
    <source>
        <dbReference type="Proteomes" id="UP001189429"/>
    </source>
</evidence>
<feature type="short sequence motif" description="Q motif" evidence="5">
    <location>
        <begin position="152"/>
        <end position="180"/>
    </location>
</feature>
<evidence type="ECO:0000259" key="9">
    <source>
        <dbReference type="PROSITE" id="PS51195"/>
    </source>
</evidence>
<feature type="domain" description="Helicase ATP-binding" evidence="8">
    <location>
        <begin position="183"/>
        <end position="370"/>
    </location>
</feature>
<evidence type="ECO:0000256" key="5">
    <source>
        <dbReference type="PROSITE-ProRule" id="PRU00552"/>
    </source>
</evidence>
<sequence length="469" mass="51659">MWDLRLGEQHDPHLRPPWHLPRRLDHVGQERVRVDQAPARGRERPEGRGRRGRRAPPRGSGGGQARGPGGDESARIRARRWDEFKKWQDWYVGRGIAPGPSKLDDEARLFSEEAIGLGAGTDFDMYDLVGAEISGPGSELIPRELKSFGELYDSFGAQIPPELMQNITRCGYTRPTPVQRFAMPPGLSGRDVLCCAQTGSGKTAAFLVPTVASMMRCHRGTAAQATPFEGPCRPHALVLSPTRELCLQIFDEALKFCHATSFRCCRIYGREQARLQLEELARGADLLVATPGRLWEWVDAGVISVVETRSLVLDEADRMLYLGMESQIREIVERHGMPSKENRQTLMFSATFSDKCQELAAAYLFEHIWVGVGVLGGAVSTVTQQLQRVSPEDKYDNLITLLHKFMEIGETAGVSTSGSSCSRTPRARLRASTRSCGNRISTPAPCTGTSSSTSVRRICGSFAAAKSTS</sequence>
<feature type="domain" description="DEAD-box RNA helicase Q" evidence="9">
    <location>
        <begin position="152"/>
        <end position="180"/>
    </location>
</feature>
<dbReference type="EMBL" id="CAUYUJ010013224">
    <property type="protein sequence ID" value="CAK0835818.1"/>
    <property type="molecule type" value="Genomic_DNA"/>
</dbReference>
<evidence type="ECO:0008006" key="12">
    <source>
        <dbReference type="Google" id="ProtNLM"/>
    </source>
</evidence>
<dbReference type="InterPro" id="IPR027417">
    <property type="entry name" value="P-loop_NTPase"/>
</dbReference>
<dbReference type="Proteomes" id="UP001189429">
    <property type="component" value="Unassembled WGS sequence"/>
</dbReference>
<feature type="compositionally biased region" description="Basic and acidic residues" evidence="7">
    <location>
        <begin position="22"/>
        <end position="49"/>
    </location>
</feature>
<dbReference type="PROSITE" id="PS51192">
    <property type="entry name" value="HELICASE_ATP_BIND_1"/>
    <property type="match status" value="1"/>
</dbReference>
<evidence type="ECO:0000256" key="3">
    <source>
        <dbReference type="ARBA" id="ARBA00022806"/>
    </source>
</evidence>
<keyword evidence="1 6" id="KW-0547">Nucleotide-binding</keyword>
<dbReference type="InterPro" id="IPR014014">
    <property type="entry name" value="RNA_helicase_DEAD_Q_motif"/>
</dbReference>
<dbReference type="Pfam" id="PF00270">
    <property type="entry name" value="DEAD"/>
    <property type="match status" value="1"/>
</dbReference>
<dbReference type="InterPro" id="IPR000629">
    <property type="entry name" value="RNA-helicase_DEAD-box_CS"/>
</dbReference>
<proteinExistence type="inferred from homology"/>
<evidence type="ECO:0000313" key="10">
    <source>
        <dbReference type="EMBL" id="CAK0835818.1"/>
    </source>
</evidence>
<dbReference type="SMART" id="SM00487">
    <property type="entry name" value="DEXDc"/>
    <property type="match status" value="1"/>
</dbReference>
<accession>A0ABN9SU92</accession>
<evidence type="ECO:0000259" key="8">
    <source>
        <dbReference type="PROSITE" id="PS51192"/>
    </source>
</evidence>
<keyword evidence="4 6" id="KW-0067">ATP-binding</keyword>
<evidence type="ECO:0000256" key="7">
    <source>
        <dbReference type="SAM" id="MobiDB-lite"/>
    </source>
</evidence>
<dbReference type="InterPro" id="IPR014001">
    <property type="entry name" value="Helicase_ATP-bd"/>
</dbReference>
<comment type="similarity">
    <text evidence="6">Belongs to the DEAD box helicase family.</text>
</comment>
<dbReference type="InterPro" id="IPR011545">
    <property type="entry name" value="DEAD/DEAH_box_helicase_dom"/>
</dbReference>
<dbReference type="PANTHER" id="PTHR47958">
    <property type="entry name" value="ATP-DEPENDENT RNA HELICASE DBP3"/>
    <property type="match status" value="1"/>
</dbReference>
<evidence type="ECO:0000256" key="1">
    <source>
        <dbReference type="ARBA" id="ARBA00022741"/>
    </source>
</evidence>
<keyword evidence="3 6" id="KW-0347">Helicase</keyword>
<evidence type="ECO:0000256" key="6">
    <source>
        <dbReference type="RuleBase" id="RU000492"/>
    </source>
</evidence>
<dbReference type="Gene3D" id="3.40.50.300">
    <property type="entry name" value="P-loop containing nucleotide triphosphate hydrolases"/>
    <property type="match status" value="1"/>
</dbReference>
<dbReference type="PROSITE" id="PS51195">
    <property type="entry name" value="Q_MOTIF"/>
    <property type="match status" value="1"/>
</dbReference>
<reference evidence="10" key="1">
    <citation type="submission" date="2023-10" db="EMBL/GenBank/DDBJ databases">
        <authorList>
            <person name="Chen Y."/>
            <person name="Shah S."/>
            <person name="Dougan E. K."/>
            <person name="Thang M."/>
            <person name="Chan C."/>
        </authorList>
    </citation>
    <scope>NUCLEOTIDE SEQUENCE [LARGE SCALE GENOMIC DNA]</scope>
</reference>
<organism evidence="10 11">
    <name type="scientific">Prorocentrum cordatum</name>
    <dbReference type="NCBI Taxonomy" id="2364126"/>
    <lineage>
        <taxon>Eukaryota</taxon>
        <taxon>Sar</taxon>
        <taxon>Alveolata</taxon>
        <taxon>Dinophyceae</taxon>
        <taxon>Prorocentrales</taxon>
        <taxon>Prorocentraceae</taxon>
        <taxon>Prorocentrum</taxon>
    </lineage>
</organism>